<dbReference type="EMBL" id="GBRH01181413">
    <property type="protein sequence ID" value="JAE16483.1"/>
    <property type="molecule type" value="Transcribed_RNA"/>
</dbReference>
<organism evidence="1">
    <name type="scientific">Arundo donax</name>
    <name type="common">Giant reed</name>
    <name type="synonym">Donax arundinaceus</name>
    <dbReference type="NCBI Taxonomy" id="35708"/>
    <lineage>
        <taxon>Eukaryota</taxon>
        <taxon>Viridiplantae</taxon>
        <taxon>Streptophyta</taxon>
        <taxon>Embryophyta</taxon>
        <taxon>Tracheophyta</taxon>
        <taxon>Spermatophyta</taxon>
        <taxon>Magnoliopsida</taxon>
        <taxon>Liliopsida</taxon>
        <taxon>Poales</taxon>
        <taxon>Poaceae</taxon>
        <taxon>PACMAD clade</taxon>
        <taxon>Arundinoideae</taxon>
        <taxon>Arundineae</taxon>
        <taxon>Arundo</taxon>
    </lineage>
</organism>
<proteinExistence type="predicted"/>
<reference evidence="1" key="1">
    <citation type="submission" date="2014-09" db="EMBL/GenBank/DDBJ databases">
        <authorList>
            <person name="Magalhaes I.L.F."/>
            <person name="Oliveira U."/>
            <person name="Santos F.R."/>
            <person name="Vidigal T.H.D.A."/>
            <person name="Brescovit A.D."/>
            <person name="Santos A.J."/>
        </authorList>
    </citation>
    <scope>NUCLEOTIDE SEQUENCE</scope>
    <source>
        <tissue evidence="1">Shoot tissue taken approximately 20 cm above the soil surface</tissue>
    </source>
</reference>
<dbReference type="AlphaFoldDB" id="A0A0A9G750"/>
<name>A0A0A9G750_ARUDO</name>
<evidence type="ECO:0000313" key="1">
    <source>
        <dbReference type="EMBL" id="JAE16483.1"/>
    </source>
</evidence>
<reference evidence="1" key="2">
    <citation type="journal article" date="2015" name="Data Brief">
        <title>Shoot transcriptome of the giant reed, Arundo donax.</title>
        <authorList>
            <person name="Barrero R.A."/>
            <person name="Guerrero F.D."/>
            <person name="Moolhuijzen P."/>
            <person name="Goolsby J.A."/>
            <person name="Tidwell J."/>
            <person name="Bellgard S.E."/>
            <person name="Bellgard M.I."/>
        </authorList>
    </citation>
    <scope>NUCLEOTIDE SEQUENCE</scope>
    <source>
        <tissue evidence="1">Shoot tissue taken approximately 20 cm above the soil surface</tissue>
    </source>
</reference>
<accession>A0A0A9G750</accession>
<sequence length="44" mass="5155">MVLFCATRLSICSCLNLKSHGHTPWLRYHICEFFISFTSYCLVL</sequence>
<protein>
    <submittedName>
        <fullName evidence="1">Uncharacterized protein</fullName>
    </submittedName>
</protein>